<dbReference type="Gene3D" id="3.90.226.10">
    <property type="entry name" value="2-enoyl-CoA Hydratase, Chain A, domain 1"/>
    <property type="match status" value="1"/>
</dbReference>
<dbReference type="Pfam" id="PF00378">
    <property type="entry name" value="ECH_1"/>
    <property type="match status" value="1"/>
</dbReference>
<evidence type="ECO:0000313" key="1">
    <source>
        <dbReference type="EMBL" id="RSV00709.1"/>
    </source>
</evidence>
<gene>
    <name evidence="1" type="ORF">CA257_16665</name>
</gene>
<dbReference type="RefSeq" id="WP_083629179.1">
    <property type="nucleotide sequence ID" value="NZ_QQXG01000002.1"/>
</dbReference>
<dbReference type="PANTHER" id="PTHR11941">
    <property type="entry name" value="ENOYL-COA HYDRATASE-RELATED"/>
    <property type="match status" value="1"/>
</dbReference>
<dbReference type="InterPro" id="IPR029045">
    <property type="entry name" value="ClpP/crotonase-like_dom_sf"/>
</dbReference>
<dbReference type="PANTHER" id="PTHR11941:SF54">
    <property type="entry name" value="ENOYL-COA HYDRATASE, MITOCHONDRIAL"/>
    <property type="match status" value="1"/>
</dbReference>
<name>A0AAJ4VA07_9SPHN</name>
<dbReference type="AlphaFoldDB" id="A0AAJ4VA07"/>
<accession>A0AAJ4VA07</accession>
<proteinExistence type="predicted"/>
<organism evidence="1 2">
    <name type="scientific">Sphingomonas koreensis</name>
    <dbReference type="NCBI Taxonomy" id="93064"/>
    <lineage>
        <taxon>Bacteria</taxon>
        <taxon>Pseudomonadati</taxon>
        <taxon>Pseudomonadota</taxon>
        <taxon>Alphaproteobacteria</taxon>
        <taxon>Sphingomonadales</taxon>
        <taxon>Sphingomonadaceae</taxon>
        <taxon>Sphingomonas</taxon>
    </lineage>
</organism>
<evidence type="ECO:0000313" key="2">
    <source>
        <dbReference type="Proteomes" id="UP000286681"/>
    </source>
</evidence>
<dbReference type="GO" id="GO:0003824">
    <property type="term" value="F:catalytic activity"/>
    <property type="evidence" value="ECO:0007669"/>
    <property type="project" value="UniProtKB-ARBA"/>
</dbReference>
<dbReference type="GO" id="GO:0006635">
    <property type="term" value="P:fatty acid beta-oxidation"/>
    <property type="evidence" value="ECO:0007669"/>
    <property type="project" value="TreeGrafter"/>
</dbReference>
<reference evidence="1 2" key="1">
    <citation type="submission" date="2018-07" db="EMBL/GenBank/DDBJ databases">
        <title>Genomic and Epidemiologic Investigation of an Indolent Hospital Outbreak.</title>
        <authorList>
            <person name="Johnson R.C."/>
            <person name="Deming C."/>
            <person name="Conlan S."/>
            <person name="Zellmer C.J."/>
            <person name="Michelin A.V."/>
            <person name="Lee-Lin S."/>
            <person name="Thomas P.J."/>
            <person name="Park M."/>
            <person name="Weingarten R.A."/>
            <person name="Less J."/>
            <person name="Dekker J.P."/>
            <person name="Frank K.M."/>
            <person name="Musser K.A."/>
            <person name="Mcquiston J.R."/>
            <person name="Henderson D.K."/>
            <person name="Lau A.F."/>
            <person name="Palmore T.N."/>
            <person name="Segre J.A."/>
        </authorList>
    </citation>
    <scope>NUCLEOTIDE SEQUENCE [LARGE SCALE GENOMIC DNA]</scope>
    <source>
        <strain evidence="1 2">SK-NIH.Env10_0317</strain>
    </source>
</reference>
<dbReference type="InterPro" id="IPR001753">
    <property type="entry name" value="Enoyl-CoA_hydra/iso"/>
</dbReference>
<dbReference type="SUPFAM" id="SSF52096">
    <property type="entry name" value="ClpP/crotonase"/>
    <property type="match status" value="1"/>
</dbReference>
<dbReference type="Proteomes" id="UP000286681">
    <property type="component" value="Unassembled WGS sequence"/>
</dbReference>
<sequence>MRCSARHLALRTAEIGRWPVMRIMRTDDRDVAVLMFNRPERLNAIDTAMLAELNTHLDTIESDASRALVITGSPRAFCVGSDLKEKGADGELRIRHMHALIQRLRAFPKIGVAALSGYALGGGLEIALGLQFRIADPNAVLGLPEVKLGLIPAYGATQILPRLIGETRSLDLMLSGDPIDPVTALAWGLIDRINENVVEAAVEFALQRAGNRSSAEAAIRQAVGASGMPLAEGLDVERELAIATSGSNEAKAALAAFTAR</sequence>
<comment type="caution">
    <text evidence="1">The sequence shown here is derived from an EMBL/GenBank/DDBJ whole genome shotgun (WGS) entry which is preliminary data.</text>
</comment>
<dbReference type="EMBL" id="QQWO01000015">
    <property type="protein sequence ID" value="RSV00709.1"/>
    <property type="molecule type" value="Genomic_DNA"/>
</dbReference>
<protein>
    <submittedName>
        <fullName evidence="1">Enoyl-CoA hydratase/isomerase family protein</fullName>
    </submittedName>
</protein>
<dbReference type="CDD" id="cd06558">
    <property type="entry name" value="crotonase-like"/>
    <property type="match status" value="1"/>
</dbReference>